<organism evidence="6 7">
    <name type="scientific">Chelatococcus caeni</name>
    <dbReference type="NCBI Taxonomy" id="1348468"/>
    <lineage>
        <taxon>Bacteria</taxon>
        <taxon>Pseudomonadati</taxon>
        <taxon>Pseudomonadota</taxon>
        <taxon>Alphaproteobacteria</taxon>
        <taxon>Hyphomicrobiales</taxon>
        <taxon>Chelatococcaceae</taxon>
        <taxon>Chelatococcus</taxon>
    </lineage>
</organism>
<dbReference type="PANTHER" id="PTHR11785:SF512">
    <property type="entry name" value="SOBREMESA, ISOFORM B"/>
    <property type="match status" value="1"/>
</dbReference>
<dbReference type="RefSeq" id="WP_246373140.1">
    <property type="nucleotide sequence ID" value="NZ_JACIEN010000004.1"/>
</dbReference>
<feature type="transmembrane region" description="Helical" evidence="5">
    <location>
        <begin position="342"/>
        <end position="362"/>
    </location>
</feature>
<protein>
    <submittedName>
        <fullName evidence="6">Amino acid transporter</fullName>
    </submittedName>
</protein>
<dbReference type="Gene3D" id="1.20.1740.10">
    <property type="entry name" value="Amino acid/polyamine transporter I"/>
    <property type="match status" value="1"/>
</dbReference>
<feature type="transmembrane region" description="Helical" evidence="5">
    <location>
        <begin position="205"/>
        <end position="226"/>
    </location>
</feature>
<evidence type="ECO:0000256" key="5">
    <source>
        <dbReference type="SAM" id="Phobius"/>
    </source>
</evidence>
<evidence type="ECO:0000256" key="2">
    <source>
        <dbReference type="ARBA" id="ARBA00022692"/>
    </source>
</evidence>
<dbReference type="AlphaFoldDB" id="A0A840BZ82"/>
<feature type="transmembrane region" description="Helical" evidence="5">
    <location>
        <begin position="246"/>
        <end position="268"/>
    </location>
</feature>
<dbReference type="EMBL" id="JACIEN010000004">
    <property type="protein sequence ID" value="MBB4018260.1"/>
    <property type="molecule type" value="Genomic_DNA"/>
</dbReference>
<accession>A0A840BZ82</accession>
<evidence type="ECO:0000256" key="4">
    <source>
        <dbReference type="ARBA" id="ARBA00023136"/>
    </source>
</evidence>
<sequence>MQRTATPQASVKTAARAAGSGAAAPHASLSVLDGVAILIGIVVGIGIFRTPQIVAANVGSEFAFIAVWIAGGLVTLVGAFIYAELGSAHPHTGGEYHYLDRAIGRPLALLFAWARLTVIQTGAIAAVAFVFGDYAQEIVPLGPAGPAIYAAAAILVFTGVNLVGSRQSRSLQIFFSLLTIGCVVMIAVLGLALGGGTAEPAPATGASSAGAVGLAMVLILLTYGGWNEAAYLSAEMKDVRRNMPRVLALSVFAIMALYLLANLAFLHVLGLEGLRGSDVVAAETLRQLFGPGASLTVAFIVCLAALSTLNATIFIGARLYYSIGRDLPLLGRIGTWEERSDMPSNAILAQSAIALLLVGLGAGTRVGFQAIVEYTAPVFWFFLLMVGISFFVLREREGGHRNAFRAPLYPLTPAIFCLTCAYLLYSSLVYTGLGALVGVGVLLAGLPFVLLGRRSTPAKVTAKLATREG</sequence>
<comment type="subcellular location">
    <subcellularLocation>
        <location evidence="1">Membrane</location>
        <topology evidence="1">Multi-pass membrane protein</topology>
    </subcellularLocation>
</comment>
<dbReference type="GO" id="GO:0016020">
    <property type="term" value="C:membrane"/>
    <property type="evidence" value="ECO:0007669"/>
    <property type="project" value="UniProtKB-SubCell"/>
</dbReference>
<dbReference type="Proteomes" id="UP000577362">
    <property type="component" value="Unassembled WGS sequence"/>
</dbReference>
<comment type="caution">
    <text evidence="6">The sequence shown here is derived from an EMBL/GenBank/DDBJ whole genome shotgun (WGS) entry which is preliminary data.</text>
</comment>
<keyword evidence="4 5" id="KW-0472">Membrane</keyword>
<name>A0A840BZ82_9HYPH</name>
<feature type="transmembrane region" description="Helical" evidence="5">
    <location>
        <begin position="288"/>
        <end position="321"/>
    </location>
</feature>
<keyword evidence="7" id="KW-1185">Reference proteome</keyword>
<dbReference type="GO" id="GO:0015179">
    <property type="term" value="F:L-amino acid transmembrane transporter activity"/>
    <property type="evidence" value="ECO:0007669"/>
    <property type="project" value="TreeGrafter"/>
</dbReference>
<feature type="transmembrane region" description="Helical" evidence="5">
    <location>
        <begin position="62"/>
        <end position="85"/>
    </location>
</feature>
<dbReference type="PIRSF" id="PIRSF006060">
    <property type="entry name" value="AA_transporter"/>
    <property type="match status" value="1"/>
</dbReference>
<feature type="transmembrane region" description="Helical" evidence="5">
    <location>
        <begin position="431"/>
        <end position="451"/>
    </location>
</feature>
<evidence type="ECO:0000256" key="3">
    <source>
        <dbReference type="ARBA" id="ARBA00022989"/>
    </source>
</evidence>
<feature type="transmembrane region" description="Helical" evidence="5">
    <location>
        <begin position="171"/>
        <end position="193"/>
    </location>
</feature>
<dbReference type="InterPro" id="IPR050598">
    <property type="entry name" value="AminoAcid_Transporter"/>
</dbReference>
<keyword evidence="3 5" id="KW-1133">Transmembrane helix</keyword>
<evidence type="ECO:0000313" key="7">
    <source>
        <dbReference type="Proteomes" id="UP000577362"/>
    </source>
</evidence>
<dbReference type="Pfam" id="PF13520">
    <property type="entry name" value="AA_permease_2"/>
    <property type="match status" value="1"/>
</dbReference>
<feature type="transmembrane region" description="Helical" evidence="5">
    <location>
        <begin position="406"/>
        <end position="425"/>
    </location>
</feature>
<proteinExistence type="predicted"/>
<evidence type="ECO:0000256" key="1">
    <source>
        <dbReference type="ARBA" id="ARBA00004141"/>
    </source>
</evidence>
<gene>
    <name evidence="6" type="ORF">GGR16_003307</name>
</gene>
<reference evidence="6 7" key="1">
    <citation type="submission" date="2020-08" db="EMBL/GenBank/DDBJ databases">
        <title>Genomic Encyclopedia of Type Strains, Phase IV (KMG-IV): sequencing the most valuable type-strain genomes for metagenomic binning, comparative biology and taxonomic classification.</title>
        <authorList>
            <person name="Goeker M."/>
        </authorList>
    </citation>
    <scope>NUCLEOTIDE SEQUENCE [LARGE SCALE GENOMIC DNA]</scope>
    <source>
        <strain evidence="6 7">DSM 103737</strain>
    </source>
</reference>
<dbReference type="InterPro" id="IPR002293">
    <property type="entry name" value="AA/rel_permease1"/>
</dbReference>
<dbReference type="PANTHER" id="PTHR11785">
    <property type="entry name" value="AMINO ACID TRANSPORTER"/>
    <property type="match status" value="1"/>
</dbReference>
<feature type="transmembrane region" description="Helical" evidence="5">
    <location>
        <begin position="374"/>
        <end position="394"/>
    </location>
</feature>
<feature type="transmembrane region" description="Helical" evidence="5">
    <location>
        <begin position="144"/>
        <end position="164"/>
    </location>
</feature>
<feature type="transmembrane region" description="Helical" evidence="5">
    <location>
        <begin position="31"/>
        <end position="50"/>
    </location>
</feature>
<keyword evidence="2 5" id="KW-0812">Transmembrane</keyword>
<feature type="transmembrane region" description="Helical" evidence="5">
    <location>
        <begin position="106"/>
        <end position="132"/>
    </location>
</feature>
<evidence type="ECO:0000313" key="6">
    <source>
        <dbReference type="EMBL" id="MBB4018260.1"/>
    </source>
</evidence>